<reference evidence="2" key="1">
    <citation type="submission" date="2016-07" db="EMBL/GenBank/DDBJ databases">
        <authorList>
            <person name="Florea S."/>
            <person name="Webb J.S."/>
            <person name="Jaromczyk J."/>
            <person name="Schardl C.L."/>
        </authorList>
    </citation>
    <scope>NUCLEOTIDE SEQUENCE [LARGE SCALE GENOMIC DNA]</scope>
    <source>
        <strain evidence="2">IPB1</strain>
    </source>
</reference>
<dbReference type="Proteomes" id="UP000093366">
    <property type="component" value="Unassembled WGS sequence"/>
</dbReference>
<evidence type="ECO:0000313" key="1">
    <source>
        <dbReference type="EMBL" id="OCQ23077.1"/>
    </source>
</evidence>
<dbReference type="AlphaFoldDB" id="A0A1C0TUS4"/>
<dbReference type="RefSeq" id="WP_065789063.1">
    <property type="nucleotide sequence ID" value="NZ_MAUJ01000001.1"/>
</dbReference>
<organism evidence="1 2">
    <name type="scientific">Pseudoalteromonas luteoviolacea</name>
    <dbReference type="NCBI Taxonomy" id="43657"/>
    <lineage>
        <taxon>Bacteria</taxon>
        <taxon>Pseudomonadati</taxon>
        <taxon>Pseudomonadota</taxon>
        <taxon>Gammaproteobacteria</taxon>
        <taxon>Alteromonadales</taxon>
        <taxon>Pseudoalteromonadaceae</taxon>
        <taxon>Pseudoalteromonas</taxon>
    </lineage>
</organism>
<name>A0A1C0TUS4_9GAMM</name>
<evidence type="ECO:0000313" key="2">
    <source>
        <dbReference type="Proteomes" id="UP000093366"/>
    </source>
</evidence>
<protein>
    <submittedName>
        <fullName evidence="1">Uncharacterized protein</fullName>
    </submittedName>
</protein>
<dbReference type="OrthoDB" id="6313247at2"/>
<proteinExistence type="predicted"/>
<dbReference type="EMBL" id="MAUJ01000001">
    <property type="protein sequence ID" value="OCQ23077.1"/>
    <property type="molecule type" value="Genomic_DNA"/>
</dbReference>
<comment type="caution">
    <text evidence="1">The sequence shown here is derived from an EMBL/GenBank/DDBJ whole genome shotgun (WGS) entry which is preliminary data.</text>
</comment>
<sequence length="127" mass="14549">MHIEIYANRESVVIERLFYSAKKVNCAFVDNNLELAPDLYLFVYLPEELANRHIPPTLPKLVDCSNKHPEKTIFCFAEDQGIEQITNHQLKSIRAVGKLVEDNGAKWLTQLPNSLDAFFDCKEPLVC</sequence>
<gene>
    <name evidence="1" type="ORF">A7985_03750</name>
</gene>
<accession>A0A1C0TUS4</accession>